<dbReference type="Pfam" id="PF00498">
    <property type="entry name" value="FHA"/>
    <property type="match status" value="1"/>
</dbReference>
<protein>
    <submittedName>
        <fullName evidence="5">Forkhead-associated domain-containing protein 1</fullName>
    </submittedName>
</protein>
<dbReference type="SUPFAM" id="SSF49879">
    <property type="entry name" value="SMAD/FHA domain"/>
    <property type="match status" value="1"/>
</dbReference>
<keyword evidence="4" id="KW-1185">Reference proteome</keyword>
<feature type="region of interest" description="Disordered" evidence="2">
    <location>
        <begin position="162"/>
        <end position="198"/>
    </location>
</feature>
<feature type="region of interest" description="Disordered" evidence="2">
    <location>
        <begin position="918"/>
        <end position="964"/>
    </location>
</feature>
<dbReference type="InterPro" id="IPR008984">
    <property type="entry name" value="SMAD_FHA_dom_sf"/>
</dbReference>
<dbReference type="PROSITE" id="PS50006">
    <property type="entry name" value="FHA_DOMAIN"/>
    <property type="match status" value="1"/>
</dbReference>
<feature type="compositionally biased region" description="Polar residues" evidence="2">
    <location>
        <begin position="948"/>
        <end position="959"/>
    </location>
</feature>
<dbReference type="AlphaFoldDB" id="A0AA97KJF5"/>
<dbReference type="InterPro" id="IPR052642">
    <property type="entry name" value="CC-FHA_domain"/>
</dbReference>
<dbReference type="Gene3D" id="2.60.200.20">
    <property type="match status" value="1"/>
</dbReference>
<dbReference type="InterPro" id="IPR000253">
    <property type="entry name" value="FHA_dom"/>
</dbReference>
<reference evidence="5" key="1">
    <citation type="submission" date="2025-08" db="UniProtKB">
        <authorList>
            <consortium name="RefSeq"/>
        </authorList>
    </citation>
    <scope>IDENTIFICATION</scope>
    <source>
        <tissue evidence="5">Blood</tissue>
    </source>
</reference>
<sequence length="1245" mass="142409">MREDFLANVSAERVPLKAPSIEDHHAAIEFTELENVFILRDFNSTHGTFVNDCLIQNAAVRVSPGDVLRFGSNGTVFELMVESAPQEKVSCPPVLRRAAWPGQIVTETTTPLTAASQFPFLQSHPSPHASSSWTYGASGTSPRPPLRKRPVNAWGRVVSAPSFSPSAFSRPPTDVLGNGTAPGPLSNTLHSESSPKEKDRLITRMENETSRLSVYESESGHKDTVIANLQGELAAMTEKMVGALARKDTMFNQKLQALGQDIQAKTEEIKTLKEQVAHLQQNTSEVLYHSLSERDLQIAHWKQETENLKKSNSLTSGLVTSLQKDITSKEQKIQQLKMDAEKLKRENREKDNQLAHVSAQRITELELQVKRSDEEMQKCRTVQDTLTKRLAEKTKSQEELQRECERKSQQLQEMGRRERLTKSDLELTGAQVKRFRSQITELLFSQPPEKSVSDQQIVKRINEIKGSSEEFSRTENLLREEIRLKTSKERALTEQLELLKKSLEGFQAFLKTSYCSNSLRKEVCNLQNLSFAPPVSWIHISVAEVSHNLLSWVDAVERLLFDVGLDISNTEKGLASYMKKLLDNHLNTVGELQTLQTQLRAAEESQHSLLWEKMNEMKAKLEKAFQERAEMFLEKEKVLEETAALEKEKLHKAVEEEKKKVQDLEAQMEQMAEVIKNKAESEEALNAKLRETLESLEETKRRKTVIEEKLTIWEKRLKSLENEKEIQKQKLQEEFAEYKEQIKQHARTIVAMEGRQSEAARYLKKVQEENLKLRQQIEEMQRESSKSVPSISQEVSMPSISQEVSVPSQPQEIFVPSQPQEVCCTQEDRVFMMEKLASAQHEILSKHAVILELKKALSEAKARMSDVIGELSEKQKRELEQKRSLVHSQVRELNQLREKLYEMSKLVDQKDAHLKTANEELRNSREKLKELKMEAQRRSSKLEKSVLHKSSQTNGSLPNESPAPRKVLALDLAELGAKCKGSRHEETILRQKDALTELRERIKVLERTRPLGFTDKNVEPLVVLKKDLTEKSDRKTEKEHELSAVTGGDANKLQSIICSLDPNVTIERTAKLEMADALDLSENMYFTLIQDLASLMNVRELMGMQTVKHLPQDEREKVGLLRQKDLELLFDKISKLKNRLERKEELLKEYEKDAGQFRMNAQSLQTCQAEMANLADRIYREAEENALLKEALERTKSELNQEKRFSRLLKHQKAASKKKPFPENQKMLERPVEACKKRAHSSASA</sequence>
<dbReference type="Proteomes" id="UP001190640">
    <property type="component" value="Chromosome 17"/>
</dbReference>
<evidence type="ECO:0000256" key="2">
    <source>
        <dbReference type="SAM" id="MobiDB-lite"/>
    </source>
</evidence>
<organism evidence="4 5">
    <name type="scientific">Eublepharis macularius</name>
    <name type="common">Leopard gecko</name>
    <name type="synonym">Cyrtodactylus macularius</name>
    <dbReference type="NCBI Taxonomy" id="481883"/>
    <lineage>
        <taxon>Eukaryota</taxon>
        <taxon>Metazoa</taxon>
        <taxon>Chordata</taxon>
        <taxon>Craniata</taxon>
        <taxon>Vertebrata</taxon>
        <taxon>Euteleostomi</taxon>
        <taxon>Lepidosauria</taxon>
        <taxon>Squamata</taxon>
        <taxon>Bifurcata</taxon>
        <taxon>Gekkota</taxon>
        <taxon>Eublepharidae</taxon>
        <taxon>Eublepharinae</taxon>
        <taxon>Eublepharis</taxon>
    </lineage>
</organism>
<feature type="compositionally biased region" description="Polar residues" evidence="2">
    <location>
        <begin position="128"/>
        <end position="141"/>
    </location>
</feature>
<feature type="region of interest" description="Disordered" evidence="2">
    <location>
        <begin position="128"/>
        <end position="149"/>
    </location>
</feature>
<proteinExistence type="predicted"/>
<evidence type="ECO:0000313" key="5">
    <source>
        <dbReference type="RefSeq" id="XP_054857773.1"/>
    </source>
</evidence>
<dbReference type="KEGG" id="emc:129344883"/>
<feature type="region of interest" description="Disordered" evidence="2">
    <location>
        <begin position="1208"/>
        <end position="1245"/>
    </location>
</feature>
<feature type="coiled-coil region" evidence="1">
    <location>
        <begin position="614"/>
        <end position="786"/>
    </location>
</feature>
<gene>
    <name evidence="5" type="primary">FHAD1</name>
</gene>
<feature type="coiled-coil region" evidence="1">
    <location>
        <begin position="319"/>
        <end position="417"/>
    </location>
</feature>
<feature type="coiled-coil region" evidence="1">
    <location>
        <begin position="226"/>
        <end position="282"/>
    </location>
</feature>
<feature type="compositionally biased region" description="Basic and acidic residues" evidence="2">
    <location>
        <begin position="918"/>
        <end position="946"/>
    </location>
</feature>
<evidence type="ECO:0000259" key="3">
    <source>
        <dbReference type="PROSITE" id="PS50006"/>
    </source>
</evidence>
<evidence type="ECO:0000313" key="4">
    <source>
        <dbReference type="Proteomes" id="UP001190640"/>
    </source>
</evidence>
<name>A0AA97KJF5_EUBMA</name>
<feature type="domain" description="FHA" evidence="3">
    <location>
        <begin position="1"/>
        <end position="55"/>
    </location>
</feature>
<feature type="compositionally biased region" description="Basic and acidic residues" evidence="2">
    <location>
        <begin position="1226"/>
        <end position="1236"/>
    </location>
</feature>
<accession>A0AA97KJF5</accession>
<evidence type="ECO:0000256" key="1">
    <source>
        <dbReference type="SAM" id="Coils"/>
    </source>
</evidence>
<dbReference type="GeneID" id="129344883"/>
<feature type="compositionally biased region" description="Low complexity" evidence="2">
    <location>
        <begin position="162"/>
        <end position="172"/>
    </location>
</feature>
<dbReference type="RefSeq" id="XP_054857773.1">
    <property type="nucleotide sequence ID" value="XM_055001798.1"/>
</dbReference>
<dbReference type="PANTHER" id="PTHR18853:SF7">
    <property type="entry name" value="FORKHEAD-ASSOCIATED DOMAIN-CONTAINING PROTEIN 1"/>
    <property type="match status" value="1"/>
</dbReference>
<dbReference type="PANTHER" id="PTHR18853">
    <property type="entry name" value="FORKHEAD-ASSOCIATED DOMAIN-CONTAINING PROTEIN 1-RELATED"/>
    <property type="match status" value="1"/>
</dbReference>
<keyword evidence="1" id="KW-0175">Coiled coil</keyword>
<feature type="compositionally biased region" description="Basic residues" evidence="2">
    <location>
        <begin position="1208"/>
        <end position="1219"/>
    </location>
</feature>
<dbReference type="CTD" id="114827"/>